<evidence type="ECO:0000313" key="2">
    <source>
        <dbReference type="EMBL" id="GHG40441.1"/>
    </source>
</evidence>
<dbReference type="RefSeq" id="WP_189979404.1">
    <property type="nucleotide sequence ID" value="NZ_BNBF01000003.1"/>
</dbReference>
<dbReference type="SUPFAM" id="SSF54909">
    <property type="entry name" value="Dimeric alpha+beta barrel"/>
    <property type="match status" value="1"/>
</dbReference>
<feature type="domain" description="ABM" evidence="1">
    <location>
        <begin position="12"/>
        <end position="101"/>
    </location>
</feature>
<name>A0A919C351_9ACTN</name>
<dbReference type="InterPro" id="IPR007138">
    <property type="entry name" value="ABM_dom"/>
</dbReference>
<dbReference type="Proteomes" id="UP000619355">
    <property type="component" value="Unassembled WGS sequence"/>
</dbReference>
<dbReference type="PROSITE" id="PS51725">
    <property type="entry name" value="ABM"/>
    <property type="match status" value="1"/>
</dbReference>
<dbReference type="Gene3D" id="3.30.70.100">
    <property type="match status" value="1"/>
</dbReference>
<dbReference type="EMBL" id="BNBF01000003">
    <property type="protein sequence ID" value="GHG40441.1"/>
    <property type="molecule type" value="Genomic_DNA"/>
</dbReference>
<evidence type="ECO:0000259" key="1">
    <source>
        <dbReference type="PROSITE" id="PS51725"/>
    </source>
</evidence>
<gene>
    <name evidence="2" type="ORF">GCM10018980_14700</name>
</gene>
<proteinExistence type="predicted"/>
<dbReference type="InterPro" id="IPR011008">
    <property type="entry name" value="Dimeric_a/b-barrel"/>
</dbReference>
<evidence type="ECO:0000313" key="3">
    <source>
        <dbReference type="Proteomes" id="UP000619355"/>
    </source>
</evidence>
<dbReference type="Pfam" id="PF03992">
    <property type="entry name" value="ABM"/>
    <property type="match status" value="1"/>
</dbReference>
<protein>
    <recommendedName>
        <fullName evidence="1">ABM domain-containing protein</fullName>
    </recommendedName>
</protein>
<keyword evidence="3" id="KW-1185">Reference proteome</keyword>
<reference evidence="3" key="1">
    <citation type="journal article" date="2019" name="Int. J. Syst. Evol. Microbiol.">
        <title>The Global Catalogue of Microorganisms (GCM) 10K type strain sequencing project: providing services to taxonomists for standard genome sequencing and annotation.</title>
        <authorList>
            <consortium name="The Broad Institute Genomics Platform"/>
            <consortium name="The Broad Institute Genome Sequencing Center for Infectious Disease"/>
            <person name="Wu L."/>
            <person name="Ma J."/>
        </authorList>
    </citation>
    <scope>NUCLEOTIDE SEQUENCE [LARGE SCALE GENOMIC DNA]</scope>
    <source>
        <strain evidence="3">JCM 4253</strain>
    </source>
</reference>
<dbReference type="AlphaFoldDB" id="A0A919C351"/>
<sequence>MAVTMLPDADTFIVLVSFTVPAERRDELVQTIRTFVEEEVRHRPGFVSSTVHTSQDGTRVINYAQWESREAFEAFQSDADAMSRRGVITEFQRDGRPYTIAFQATATA</sequence>
<organism evidence="2 3">
    <name type="scientific">Streptomyces capoamus</name>
    <dbReference type="NCBI Taxonomy" id="68183"/>
    <lineage>
        <taxon>Bacteria</taxon>
        <taxon>Bacillati</taxon>
        <taxon>Actinomycetota</taxon>
        <taxon>Actinomycetes</taxon>
        <taxon>Kitasatosporales</taxon>
        <taxon>Streptomycetaceae</taxon>
        <taxon>Streptomyces</taxon>
    </lineage>
</organism>
<comment type="caution">
    <text evidence="2">The sequence shown here is derived from an EMBL/GenBank/DDBJ whole genome shotgun (WGS) entry which is preliminary data.</text>
</comment>
<accession>A0A919C351</accession>